<name>G4TU31_SERID</name>
<dbReference type="HOGENOM" id="CLU_1078143_0_0_1"/>
<dbReference type="InParanoid" id="G4TU31"/>
<comment type="caution">
    <text evidence="2">The sequence shown here is derived from an EMBL/GenBank/DDBJ whole genome shotgun (WGS) entry which is preliminary data.</text>
</comment>
<dbReference type="Proteomes" id="UP000007148">
    <property type="component" value="Unassembled WGS sequence"/>
</dbReference>
<evidence type="ECO:0000256" key="1">
    <source>
        <dbReference type="SAM" id="Phobius"/>
    </source>
</evidence>
<keyword evidence="1" id="KW-0472">Membrane</keyword>
<dbReference type="EMBL" id="CAFZ01000360">
    <property type="protein sequence ID" value="CCA74824.1"/>
    <property type="molecule type" value="Genomic_DNA"/>
</dbReference>
<dbReference type="AlphaFoldDB" id="G4TU31"/>
<dbReference type="OrthoDB" id="3322162at2759"/>
<sequence>MLKTTASVGEDSISVQSYQVGHDIFKPNTENTRVERHGTTLIDYVTRCGSTALLFVEIEMRVPAYHDMGYISVMQFRSFRITRPSLPATLPPPSIPVPLRDDTFGPLVGKVVFLLCLALVGYWIYIAGKASQRRQVLVDEERAPIIPPVSLIQEMQGANYGTIANLLSSSPSTLGTEDQTTQERPTSLPVDALHEWATKYRDLIPETLEAKLLRAGYLPRDDPKRYTEDEWYTVWDVTRFEFDRLIEAYNNTVRANPL</sequence>
<organism evidence="2 3">
    <name type="scientific">Serendipita indica (strain DSM 11827)</name>
    <name type="common">Root endophyte fungus</name>
    <name type="synonym">Piriformospora indica</name>
    <dbReference type="NCBI Taxonomy" id="1109443"/>
    <lineage>
        <taxon>Eukaryota</taxon>
        <taxon>Fungi</taxon>
        <taxon>Dikarya</taxon>
        <taxon>Basidiomycota</taxon>
        <taxon>Agaricomycotina</taxon>
        <taxon>Agaricomycetes</taxon>
        <taxon>Sebacinales</taxon>
        <taxon>Serendipitaceae</taxon>
        <taxon>Serendipita</taxon>
    </lineage>
</organism>
<reference evidence="2 3" key="1">
    <citation type="journal article" date="2011" name="PLoS Pathog.">
        <title>Endophytic Life Strategies Decoded by Genome and Transcriptome Analyses of the Mutualistic Root Symbiont Piriformospora indica.</title>
        <authorList>
            <person name="Zuccaro A."/>
            <person name="Lahrmann U."/>
            <person name="Guldener U."/>
            <person name="Langen G."/>
            <person name="Pfiffi S."/>
            <person name="Biedenkopf D."/>
            <person name="Wong P."/>
            <person name="Samans B."/>
            <person name="Grimm C."/>
            <person name="Basiewicz M."/>
            <person name="Murat C."/>
            <person name="Martin F."/>
            <person name="Kogel K.H."/>
        </authorList>
    </citation>
    <scope>NUCLEOTIDE SEQUENCE [LARGE SCALE GENOMIC DNA]</scope>
    <source>
        <strain evidence="2 3">DSM 11827</strain>
    </source>
</reference>
<evidence type="ECO:0000313" key="2">
    <source>
        <dbReference type="EMBL" id="CCA74824.1"/>
    </source>
</evidence>
<feature type="transmembrane region" description="Helical" evidence="1">
    <location>
        <begin position="107"/>
        <end position="125"/>
    </location>
</feature>
<gene>
    <name evidence="2" type="ORF">PIIN_08793</name>
</gene>
<keyword evidence="1" id="KW-0812">Transmembrane</keyword>
<accession>G4TU31</accession>
<keyword evidence="1" id="KW-1133">Transmembrane helix</keyword>
<protein>
    <submittedName>
        <fullName evidence="2">Uncharacterized protein</fullName>
    </submittedName>
</protein>
<proteinExistence type="predicted"/>
<keyword evidence="3" id="KW-1185">Reference proteome</keyword>
<evidence type="ECO:0000313" key="3">
    <source>
        <dbReference type="Proteomes" id="UP000007148"/>
    </source>
</evidence>